<evidence type="ECO:0000313" key="2">
    <source>
        <dbReference type="Proteomes" id="UP001143910"/>
    </source>
</evidence>
<evidence type="ECO:0000313" key="1">
    <source>
        <dbReference type="EMBL" id="KAJ2983864.1"/>
    </source>
</evidence>
<proteinExistence type="predicted"/>
<gene>
    <name evidence="1" type="ORF">NQ176_g402</name>
</gene>
<reference evidence="1" key="1">
    <citation type="submission" date="2022-08" db="EMBL/GenBank/DDBJ databases">
        <title>Genome Sequence of Lecanicillium fungicola.</title>
        <authorList>
            <person name="Buettner E."/>
        </authorList>
    </citation>
    <scope>NUCLEOTIDE SEQUENCE</scope>
    <source>
        <strain evidence="1">Babe33</strain>
    </source>
</reference>
<keyword evidence="2" id="KW-1185">Reference proteome</keyword>
<name>A0ACC1NXR3_9HYPO</name>
<dbReference type="Proteomes" id="UP001143910">
    <property type="component" value="Unassembled WGS sequence"/>
</dbReference>
<comment type="caution">
    <text evidence="1">The sequence shown here is derived from an EMBL/GenBank/DDBJ whole genome shotgun (WGS) entry which is preliminary data.</text>
</comment>
<sequence length="327" mass="37480">MRTVARQRSRWAEAEDMELMRMVQIQESEGRPRDWNGIAAHLAGRSNKDCRKRWLKLKGAKKVGEWDENENERLREGVKEHGFRWVQVEDYVRTRTADQCASRWQNHIDPNLNHNEWQLEEDRCLLHAFEIYGSNWKMIQSLSLKDRSLQDIRNRHLRKAHCVNGAPTFNSPLLEFDTTSGLGSESSSIFEFLDAQYMDQRDACEVISRTQTNSDWSSSQYPLCDDSSPGDNGAWKDDCDFPWSQEKAELGCTTVLDDYYQISDDVSPNSAAVNSRGEEMGDADALNVSITLDGADMNVLDGIVKTLNAKNTRFTITINNKETRSQT</sequence>
<dbReference type="EMBL" id="JANJQO010000014">
    <property type="protein sequence ID" value="KAJ2983864.1"/>
    <property type="molecule type" value="Genomic_DNA"/>
</dbReference>
<accession>A0ACC1NXR3</accession>
<protein>
    <submittedName>
        <fullName evidence="1">Uncharacterized protein</fullName>
    </submittedName>
</protein>
<organism evidence="1 2">
    <name type="scientific">Zarea fungicola</name>
    <dbReference type="NCBI Taxonomy" id="93591"/>
    <lineage>
        <taxon>Eukaryota</taxon>
        <taxon>Fungi</taxon>
        <taxon>Dikarya</taxon>
        <taxon>Ascomycota</taxon>
        <taxon>Pezizomycotina</taxon>
        <taxon>Sordariomycetes</taxon>
        <taxon>Hypocreomycetidae</taxon>
        <taxon>Hypocreales</taxon>
        <taxon>Cordycipitaceae</taxon>
        <taxon>Zarea</taxon>
    </lineage>
</organism>